<dbReference type="Proteomes" id="UP000245137">
    <property type="component" value="Unassembled WGS sequence"/>
</dbReference>
<evidence type="ECO:0000256" key="4">
    <source>
        <dbReference type="ARBA" id="ARBA00023002"/>
    </source>
</evidence>
<keyword evidence="2" id="KW-0575">Peroxidase</keyword>
<name>A0A2U1SU30_METSR</name>
<sequence>MSVVLDLADIQGNILEAYPKQGYFKGRTILLNIGGDAAGRAANGRHFVTQLLPRVTSALDSKGSGGAAEPPAITVNIAFTFYGLLMLGVPTRTLRGLPDEFIDGMAKRARMLGDDFSGRNWQDKWDKVWQPASPENAVHILIVLNQRYTASAADLDAATKSIVALAAENQVSVLGGHNPPDYSHQPLYQDLTALFDAQGRPTPKEHFGFSDGISDPVFEGQYPADKEQAAAVGQGAVDGNGVWRALAAGEFLLGYPDEAQEIPGAAMPLSFSRNGTFLAYRKLHENVASWRKFIDDQAEKFAAVRGLTVEVARETLVAKMAGRWSDGVPLIKAKDFAAWQAFNEKYPEGSPERERELVDFTYRDDPDGGACPMTSHTRRVNTRDALDPWVAAGQPKQAAGSVLNNRRRILRRGLPYGSSGPDTTDADEHGIVMLVVCSSLARQFEFVQQQWIHYGVDARAGNDTCPIVGNHSQGADTPDDYARDRNGPKAKFVVPSDPASGKPPYIAEGLPQFVETRGGEYFFVPSLTALRMIGMGTVDPT</sequence>
<dbReference type="PROSITE" id="PS51404">
    <property type="entry name" value="DYP_PEROXIDASE"/>
    <property type="match status" value="1"/>
</dbReference>
<keyword evidence="3" id="KW-0479">Metal-binding</keyword>
<evidence type="ECO:0000256" key="3">
    <source>
        <dbReference type="ARBA" id="ARBA00022723"/>
    </source>
</evidence>
<dbReference type="InterPro" id="IPR006314">
    <property type="entry name" value="Dyp_peroxidase"/>
</dbReference>
<dbReference type="GO" id="GO:0004601">
    <property type="term" value="F:peroxidase activity"/>
    <property type="evidence" value="ECO:0007669"/>
    <property type="project" value="UniProtKB-KW"/>
</dbReference>
<dbReference type="PANTHER" id="PTHR30521:SF5">
    <property type="entry name" value="BLR4509 PROTEIN"/>
    <property type="match status" value="1"/>
</dbReference>
<gene>
    <name evidence="7" type="ORF">C5689_04745</name>
</gene>
<keyword evidence="8" id="KW-1185">Reference proteome</keyword>
<evidence type="ECO:0000256" key="5">
    <source>
        <dbReference type="ARBA" id="ARBA00023004"/>
    </source>
</evidence>
<proteinExistence type="predicted"/>
<dbReference type="InterPro" id="IPR011008">
    <property type="entry name" value="Dimeric_a/b-barrel"/>
</dbReference>
<protein>
    <recommendedName>
        <fullName evidence="6">DyP dimeric alpha+beta barrel domain-containing protein</fullName>
    </recommendedName>
</protein>
<evidence type="ECO:0000313" key="8">
    <source>
        <dbReference type="Proteomes" id="UP000245137"/>
    </source>
</evidence>
<keyword evidence="5" id="KW-0408">Iron</keyword>
<dbReference type="EMBL" id="PUIV01000004">
    <property type="protein sequence ID" value="PWB95099.1"/>
    <property type="molecule type" value="Genomic_DNA"/>
</dbReference>
<evidence type="ECO:0000313" key="7">
    <source>
        <dbReference type="EMBL" id="PWB95099.1"/>
    </source>
</evidence>
<dbReference type="GO" id="GO:0020037">
    <property type="term" value="F:heme binding"/>
    <property type="evidence" value="ECO:0007669"/>
    <property type="project" value="InterPro"/>
</dbReference>
<comment type="caution">
    <text evidence="7">The sequence shown here is derived from an EMBL/GenBank/DDBJ whole genome shotgun (WGS) entry which is preliminary data.</text>
</comment>
<dbReference type="InterPro" id="IPR049509">
    <property type="entry name" value="DyP_N"/>
</dbReference>
<evidence type="ECO:0000259" key="6">
    <source>
        <dbReference type="Pfam" id="PF21105"/>
    </source>
</evidence>
<keyword evidence="4" id="KW-0560">Oxidoreductase</keyword>
<dbReference type="GO" id="GO:0005829">
    <property type="term" value="C:cytosol"/>
    <property type="evidence" value="ECO:0007669"/>
    <property type="project" value="TreeGrafter"/>
</dbReference>
<accession>A0A2U1SU30</accession>
<dbReference type="AlphaFoldDB" id="A0A2U1SU30"/>
<dbReference type="RefSeq" id="WP_108916123.1">
    <property type="nucleotide sequence ID" value="NZ_BGJY01000002.1"/>
</dbReference>
<feature type="domain" description="DyP dimeric alpha+beta barrel" evidence="6">
    <location>
        <begin position="49"/>
        <end position="152"/>
    </location>
</feature>
<dbReference type="OrthoDB" id="236246at2"/>
<evidence type="ECO:0000256" key="1">
    <source>
        <dbReference type="ARBA" id="ARBA00001970"/>
    </source>
</evidence>
<dbReference type="PANTHER" id="PTHR30521">
    <property type="entry name" value="DEFERROCHELATASE/PEROXIDASE"/>
    <property type="match status" value="1"/>
</dbReference>
<evidence type="ECO:0000256" key="2">
    <source>
        <dbReference type="ARBA" id="ARBA00022559"/>
    </source>
</evidence>
<dbReference type="SUPFAM" id="SSF54909">
    <property type="entry name" value="Dimeric alpha+beta barrel"/>
    <property type="match status" value="1"/>
</dbReference>
<dbReference type="Pfam" id="PF21105">
    <property type="entry name" value="DyP_N"/>
    <property type="match status" value="1"/>
</dbReference>
<reference evidence="7 8" key="1">
    <citation type="journal article" date="2018" name="Appl. Microbiol. Biotechnol.">
        <title>Co-cultivation of the strictly anaerobic methanogen Methanosarcina barkeri with aerobic methanotrophs in an oxygen-limited membrane bioreactor.</title>
        <authorList>
            <person name="In 't Zandt M.H."/>
            <person name="van den Bosch T.J.M."/>
            <person name="Rijkers R."/>
            <person name="van Kessel M.A.H.J."/>
            <person name="Jetten M.S.M."/>
            <person name="Welte C.U."/>
        </authorList>
    </citation>
    <scope>NUCLEOTIDE SEQUENCE [LARGE SCALE GENOMIC DNA]</scope>
    <source>
        <strain evidence="7 8">DSM 17706</strain>
    </source>
</reference>
<organism evidence="7 8">
    <name type="scientific">Methylosinus sporium</name>
    <dbReference type="NCBI Taxonomy" id="428"/>
    <lineage>
        <taxon>Bacteria</taxon>
        <taxon>Pseudomonadati</taxon>
        <taxon>Pseudomonadota</taxon>
        <taxon>Alphaproteobacteria</taxon>
        <taxon>Hyphomicrobiales</taxon>
        <taxon>Methylocystaceae</taxon>
        <taxon>Methylosinus</taxon>
    </lineage>
</organism>
<dbReference type="GO" id="GO:0046872">
    <property type="term" value="F:metal ion binding"/>
    <property type="evidence" value="ECO:0007669"/>
    <property type="project" value="UniProtKB-KW"/>
</dbReference>
<comment type="cofactor">
    <cofactor evidence="1">
        <name>heme b</name>
        <dbReference type="ChEBI" id="CHEBI:60344"/>
    </cofactor>
</comment>